<dbReference type="Gene3D" id="3.30.710.10">
    <property type="entry name" value="Potassium Channel Kv1.1, Chain A"/>
    <property type="match status" value="1"/>
</dbReference>
<keyword evidence="6" id="KW-1185">Reference proteome</keyword>
<dbReference type="InterPro" id="IPR056423">
    <property type="entry name" value="BACK_BPM_SPOP"/>
</dbReference>
<organism evidence="5 6">
    <name type="scientific">Oryza meyeriana var. granulata</name>
    <dbReference type="NCBI Taxonomy" id="110450"/>
    <lineage>
        <taxon>Eukaryota</taxon>
        <taxon>Viridiplantae</taxon>
        <taxon>Streptophyta</taxon>
        <taxon>Embryophyta</taxon>
        <taxon>Tracheophyta</taxon>
        <taxon>Spermatophyta</taxon>
        <taxon>Magnoliopsida</taxon>
        <taxon>Liliopsida</taxon>
        <taxon>Poales</taxon>
        <taxon>Poaceae</taxon>
        <taxon>BOP clade</taxon>
        <taxon>Oryzoideae</taxon>
        <taxon>Oryzeae</taxon>
        <taxon>Oryzinae</taxon>
        <taxon>Oryza</taxon>
        <taxon>Oryza meyeriana</taxon>
    </lineage>
</organism>
<dbReference type="Pfam" id="PF22486">
    <property type="entry name" value="MATH_2"/>
    <property type="match status" value="1"/>
</dbReference>
<dbReference type="Proteomes" id="UP000479710">
    <property type="component" value="Unassembled WGS sequence"/>
</dbReference>
<dbReference type="Pfam" id="PF24570">
    <property type="entry name" value="BACK_BPM_SPOP"/>
    <property type="match status" value="1"/>
</dbReference>
<comment type="similarity">
    <text evidence="2">Belongs to the Tdpoz family.</text>
</comment>
<accession>A0A6G1CBX7</accession>
<evidence type="ECO:0000313" key="6">
    <source>
        <dbReference type="Proteomes" id="UP000479710"/>
    </source>
</evidence>
<dbReference type="OrthoDB" id="598013at2759"/>
<dbReference type="SUPFAM" id="SSF54695">
    <property type="entry name" value="POZ domain"/>
    <property type="match status" value="1"/>
</dbReference>
<dbReference type="InterPro" id="IPR011333">
    <property type="entry name" value="SKP1/BTB/POZ_sf"/>
</dbReference>
<dbReference type="EMBL" id="SPHZ02000009">
    <property type="protein sequence ID" value="KAF0898145.1"/>
    <property type="molecule type" value="Genomic_DNA"/>
</dbReference>
<dbReference type="CDD" id="cd18280">
    <property type="entry name" value="BTB_POZ_BPM_plant"/>
    <property type="match status" value="1"/>
</dbReference>
<sequence length="327" mass="36112">MFTGCFVPFVLDYSETKNLAIGDAVCSDDISAGGHLWRIECYPHGVTAVQERMYVSLYLRLRSKSNGVKAFFEAFVLNREGKPSEWDTKTNVHEFPCNGDLGWREFVKRVDLEKSCVTASGGVTFICGIGVVVVNPLLVVPPSNIGEHLGHLLDGTQGTDVSFLVGRETFPAHRAVLAARSPVFKAELYGCMSESISSCVTLQDIEPTTFRALLRFIYTDDLPEDTGELDGSPADTFQHLLAVADRYALERLKLMCAQRLLHSMTADSVADILVCAEMYNCPELKNKCIEFFAAESNFKKAAFTDGFAVLLQKFPLIAAELKKRVGI</sequence>
<comment type="pathway">
    <text evidence="1">Protein modification; protein ubiquitination.</text>
</comment>
<dbReference type="Gene3D" id="2.60.210.10">
    <property type="entry name" value="Apoptosis, Tumor Necrosis Factor Receptor Associated Protein 2, Chain A"/>
    <property type="match status" value="1"/>
</dbReference>
<dbReference type="InterPro" id="IPR000210">
    <property type="entry name" value="BTB/POZ_dom"/>
</dbReference>
<dbReference type="PROSITE" id="PS50097">
    <property type="entry name" value="BTB"/>
    <property type="match status" value="1"/>
</dbReference>
<feature type="domain" description="MATH" evidence="4">
    <location>
        <begin position="3"/>
        <end position="129"/>
    </location>
</feature>
<evidence type="ECO:0000256" key="1">
    <source>
        <dbReference type="ARBA" id="ARBA00004906"/>
    </source>
</evidence>
<dbReference type="InterPro" id="IPR002083">
    <property type="entry name" value="MATH/TRAF_dom"/>
</dbReference>
<reference evidence="5 6" key="1">
    <citation type="submission" date="2019-11" db="EMBL/GenBank/DDBJ databases">
        <title>Whole genome sequence of Oryza granulata.</title>
        <authorList>
            <person name="Li W."/>
        </authorList>
    </citation>
    <scope>NUCLEOTIDE SEQUENCE [LARGE SCALE GENOMIC DNA]</scope>
    <source>
        <strain evidence="6">cv. Menghai</strain>
        <tissue evidence="5">Leaf</tissue>
    </source>
</reference>
<dbReference type="GO" id="GO:0016567">
    <property type="term" value="P:protein ubiquitination"/>
    <property type="evidence" value="ECO:0007669"/>
    <property type="project" value="InterPro"/>
</dbReference>
<dbReference type="Pfam" id="PF00651">
    <property type="entry name" value="BTB"/>
    <property type="match status" value="1"/>
</dbReference>
<dbReference type="CDD" id="cd00121">
    <property type="entry name" value="MATH"/>
    <property type="match status" value="1"/>
</dbReference>
<comment type="caution">
    <text evidence="5">The sequence shown here is derived from an EMBL/GenBank/DDBJ whole genome shotgun (WGS) entry which is preliminary data.</text>
</comment>
<dbReference type="SUPFAM" id="SSF49599">
    <property type="entry name" value="TRAF domain-like"/>
    <property type="match status" value="1"/>
</dbReference>
<dbReference type="SMART" id="SM00225">
    <property type="entry name" value="BTB"/>
    <property type="match status" value="1"/>
</dbReference>
<protein>
    <recommendedName>
        <fullName evidence="7">BTB domain-containing protein</fullName>
    </recommendedName>
</protein>
<dbReference type="Gene3D" id="1.25.40.420">
    <property type="match status" value="1"/>
</dbReference>
<proteinExistence type="inferred from homology"/>
<dbReference type="InterPro" id="IPR045005">
    <property type="entry name" value="BPM1-6"/>
</dbReference>
<dbReference type="PROSITE" id="PS50144">
    <property type="entry name" value="MATH"/>
    <property type="match status" value="1"/>
</dbReference>
<name>A0A6G1CBX7_9ORYZ</name>
<evidence type="ECO:0008006" key="7">
    <source>
        <dbReference type="Google" id="ProtNLM"/>
    </source>
</evidence>
<dbReference type="PANTHER" id="PTHR26379:SF187">
    <property type="entry name" value="OS07G0655300 PROTEIN"/>
    <property type="match status" value="1"/>
</dbReference>
<evidence type="ECO:0000259" key="4">
    <source>
        <dbReference type="PROSITE" id="PS50144"/>
    </source>
</evidence>
<dbReference type="InterPro" id="IPR008974">
    <property type="entry name" value="TRAF-like"/>
</dbReference>
<evidence type="ECO:0000313" key="5">
    <source>
        <dbReference type="EMBL" id="KAF0898145.1"/>
    </source>
</evidence>
<evidence type="ECO:0000256" key="2">
    <source>
        <dbReference type="ARBA" id="ARBA00010846"/>
    </source>
</evidence>
<dbReference type="PANTHER" id="PTHR26379">
    <property type="entry name" value="BTB/POZ AND MATH DOMAIN-CONTAINING PROTEIN 1"/>
    <property type="match status" value="1"/>
</dbReference>
<evidence type="ECO:0000259" key="3">
    <source>
        <dbReference type="PROSITE" id="PS50097"/>
    </source>
</evidence>
<dbReference type="AlphaFoldDB" id="A0A6G1CBX7"/>
<feature type="domain" description="BTB" evidence="3">
    <location>
        <begin position="159"/>
        <end position="226"/>
    </location>
</feature>
<gene>
    <name evidence="5" type="ORF">E2562_001793</name>
</gene>